<comment type="caution">
    <text evidence="1">The sequence shown here is derived from an EMBL/GenBank/DDBJ whole genome shotgun (WGS) entry which is preliminary data.</text>
</comment>
<dbReference type="AlphaFoldDB" id="A0A7X0TTV2"/>
<reference evidence="1 2" key="1">
    <citation type="submission" date="2020-08" db="EMBL/GenBank/DDBJ databases">
        <title>Genomic Encyclopedia of Type Strains, Phase IV (KMG-IV): sequencing the most valuable type-strain genomes for metagenomic binning, comparative biology and taxonomic classification.</title>
        <authorList>
            <person name="Goeker M."/>
        </authorList>
    </citation>
    <scope>NUCLEOTIDE SEQUENCE [LARGE SCALE GENOMIC DNA]</scope>
    <source>
        <strain evidence="1 2">DSM 26287</strain>
    </source>
</reference>
<dbReference type="RefSeq" id="WP_184424253.1">
    <property type="nucleotide sequence ID" value="NZ_AP027362.1"/>
</dbReference>
<organism evidence="1 2">
    <name type="scientific">Thalassotalea piscium</name>
    <dbReference type="NCBI Taxonomy" id="1230533"/>
    <lineage>
        <taxon>Bacteria</taxon>
        <taxon>Pseudomonadati</taxon>
        <taxon>Pseudomonadota</taxon>
        <taxon>Gammaproteobacteria</taxon>
        <taxon>Alteromonadales</taxon>
        <taxon>Colwelliaceae</taxon>
        <taxon>Thalassotalea</taxon>
    </lineage>
</organism>
<keyword evidence="2" id="KW-1185">Reference proteome</keyword>
<dbReference type="Proteomes" id="UP000537141">
    <property type="component" value="Unassembled WGS sequence"/>
</dbReference>
<accession>A0A7X0TTV2</accession>
<dbReference type="EMBL" id="JACHHU010000014">
    <property type="protein sequence ID" value="MBB6543465.1"/>
    <property type="molecule type" value="Genomic_DNA"/>
</dbReference>
<evidence type="ECO:0000313" key="2">
    <source>
        <dbReference type="Proteomes" id="UP000537141"/>
    </source>
</evidence>
<sequence length="183" mass="20333">MLIIFKKMLFVAIVGLNVSCSKTTDNEIKDELPQVAESQTTAQQKLNEVNQKLAVKPIKKLTNTTGNQLQKRVLNGELFTLEQTQKIIEGATVFNVSMKQYGLVKGSLVIVTPLTQTSTDIVRLGLDNTLVEIAANTYRVTPNDRSRLYSLYQQLAANKAIEVVELEIDYSGKKNGDNAPVYQ</sequence>
<evidence type="ECO:0000313" key="1">
    <source>
        <dbReference type="EMBL" id="MBB6543465.1"/>
    </source>
</evidence>
<gene>
    <name evidence="1" type="ORF">HNQ55_001986</name>
</gene>
<protein>
    <submittedName>
        <fullName evidence="1">Uncharacterized protein</fullName>
    </submittedName>
</protein>
<name>A0A7X0TTV2_9GAMM</name>
<proteinExistence type="predicted"/>